<dbReference type="InterPro" id="IPR036390">
    <property type="entry name" value="WH_DNA-bd_sf"/>
</dbReference>
<dbReference type="Gene3D" id="1.10.10.10">
    <property type="entry name" value="Winged helix-like DNA-binding domain superfamily/Winged helix DNA-binding domain"/>
    <property type="match status" value="1"/>
</dbReference>
<feature type="signal peptide" evidence="5">
    <location>
        <begin position="1"/>
        <end position="16"/>
    </location>
</feature>
<comment type="subcellular location">
    <subcellularLocation>
        <location evidence="3">Nucleus</location>
    </subcellularLocation>
</comment>
<dbReference type="InterPro" id="IPR000418">
    <property type="entry name" value="Ets_dom"/>
</dbReference>
<feature type="region of interest" description="Disordered" evidence="4">
    <location>
        <begin position="99"/>
        <end position="118"/>
    </location>
</feature>
<dbReference type="AlphaFoldDB" id="A0A0L8HEI6"/>
<evidence type="ECO:0000313" key="7">
    <source>
        <dbReference type="EMBL" id="KOF87195.1"/>
    </source>
</evidence>
<dbReference type="GO" id="GO:0030154">
    <property type="term" value="P:cell differentiation"/>
    <property type="evidence" value="ECO:0007669"/>
    <property type="project" value="TreeGrafter"/>
</dbReference>
<keyword evidence="3" id="KW-0539">Nucleus</keyword>
<evidence type="ECO:0000256" key="1">
    <source>
        <dbReference type="ARBA" id="ARBA00005562"/>
    </source>
</evidence>
<dbReference type="InterPro" id="IPR036388">
    <property type="entry name" value="WH-like_DNA-bd_sf"/>
</dbReference>
<dbReference type="Pfam" id="PF00178">
    <property type="entry name" value="Ets"/>
    <property type="match status" value="1"/>
</dbReference>
<dbReference type="GO" id="GO:0000981">
    <property type="term" value="F:DNA-binding transcription factor activity, RNA polymerase II-specific"/>
    <property type="evidence" value="ECO:0007669"/>
    <property type="project" value="TreeGrafter"/>
</dbReference>
<feature type="compositionally biased region" description="Polar residues" evidence="4">
    <location>
        <begin position="232"/>
        <end position="243"/>
    </location>
</feature>
<dbReference type="PRINTS" id="PR00454">
    <property type="entry name" value="ETSDOMAIN"/>
</dbReference>
<feature type="compositionally biased region" description="Basic residues" evidence="4">
    <location>
        <begin position="105"/>
        <end position="116"/>
    </location>
</feature>
<feature type="domain" description="ETS" evidence="6">
    <location>
        <begin position="130"/>
        <end position="212"/>
    </location>
</feature>
<dbReference type="SMART" id="SM00413">
    <property type="entry name" value="ETS"/>
    <property type="match status" value="1"/>
</dbReference>
<dbReference type="InterPro" id="IPR046328">
    <property type="entry name" value="ETS_fam"/>
</dbReference>
<dbReference type="STRING" id="37653.A0A0L8HEI6"/>
<dbReference type="GO" id="GO:0005634">
    <property type="term" value="C:nucleus"/>
    <property type="evidence" value="ECO:0007669"/>
    <property type="project" value="UniProtKB-SubCell"/>
</dbReference>
<evidence type="ECO:0000256" key="2">
    <source>
        <dbReference type="ARBA" id="ARBA00023125"/>
    </source>
</evidence>
<dbReference type="GO" id="GO:0043565">
    <property type="term" value="F:sequence-specific DNA binding"/>
    <property type="evidence" value="ECO:0007669"/>
    <property type="project" value="InterPro"/>
</dbReference>
<dbReference type="PANTHER" id="PTHR11849:SF190">
    <property type="entry name" value="ETS-DOMAIN PROTEIN"/>
    <property type="match status" value="1"/>
</dbReference>
<feature type="chain" id="PRO_5005583644" description="ETS domain-containing protein" evidence="5">
    <location>
        <begin position="17"/>
        <end position="243"/>
    </location>
</feature>
<keyword evidence="5" id="KW-0732">Signal</keyword>
<dbReference type="SUPFAM" id="SSF46785">
    <property type="entry name" value="Winged helix' DNA-binding domain"/>
    <property type="match status" value="1"/>
</dbReference>
<dbReference type="PROSITE" id="PS50061">
    <property type="entry name" value="ETS_DOMAIN_3"/>
    <property type="match status" value="1"/>
</dbReference>
<feature type="region of interest" description="Disordered" evidence="4">
    <location>
        <begin position="223"/>
        <end position="243"/>
    </location>
</feature>
<dbReference type="EMBL" id="KQ418476">
    <property type="protein sequence ID" value="KOF87195.1"/>
    <property type="molecule type" value="Genomic_DNA"/>
</dbReference>
<sequence length="243" mass="27274">MMVVLVVVAAAAVVAAVAVAVTVAVAAVLAVTGAKELVVMVAVRALNATSCNVVIPKLETPLLGESIIQNRIDDSVHSCQLSTNSDGNVPMHSNNQQKMFQPCQPKRKPGRPRLHPLNKDSAGIKKMKILPLWEFIYSILQNNNFNPFIIRWEDEANGKFRFVHSEKFAKLWGEAKNNENMNYEKLSRAMRHYYGKDIIERVEGRRLVYRFLNSAMDRLRKKTNPEIPLSEMQRNGSTGSLSK</sequence>
<protein>
    <recommendedName>
        <fullName evidence="6">ETS domain-containing protein</fullName>
    </recommendedName>
</protein>
<name>A0A0L8HEI6_OCTBM</name>
<reference evidence="7" key="1">
    <citation type="submission" date="2015-07" db="EMBL/GenBank/DDBJ databases">
        <title>MeaNS - Measles Nucleotide Surveillance Program.</title>
        <authorList>
            <person name="Tran T."/>
            <person name="Druce J."/>
        </authorList>
    </citation>
    <scope>NUCLEOTIDE SEQUENCE</scope>
    <source>
        <strain evidence="7">UCB-OBI-ISO-001</strain>
        <tissue evidence="7">Gonad</tissue>
    </source>
</reference>
<organism evidence="7">
    <name type="scientific">Octopus bimaculoides</name>
    <name type="common">California two-spotted octopus</name>
    <dbReference type="NCBI Taxonomy" id="37653"/>
    <lineage>
        <taxon>Eukaryota</taxon>
        <taxon>Metazoa</taxon>
        <taxon>Spiralia</taxon>
        <taxon>Lophotrochozoa</taxon>
        <taxon>Mollusca</taxon>
        <taxon>Cephalopoda</taxon>
        <taxon>Coleoidea</taxon>
        <taxon>Octopodiformes</taxon>
        <taxon>Octopoda</taxon>
        <taxon>Incirrata</taxon>
        <taxon>Octopodidae</taxon>
        <taxon>Octopus</taxon>
    </lineage>
</organism>
<evidence type="ECO:0000259" key="6">
    <source>
        <dbReference type="PROSITE" id="PS50061"/>
    </source>
</evidence>
<evidence type="ECO:0000256" key="3">
    <source>
        <dbReference type="RuleBase" id="RU004019"/>
    </source>
</evidence>
<comment type="similarity">
    <text evidence="1 3">Belongs to the ETS family.</text>
</comment>
<accession>A0A0L8HEI6</accession>
<dbReference type="OrthoDB" id="5961210at2759"/>
<gene>
    <name evidence="7" type="ORF">OCBIM_22017289mg</name>
</gene>
<proteinExistence type="inferred from homology"/>
<evidence type="ECO:0000256" key="5">
    <source>
        <dbReference type="SAM" id="SignalP"/>
    </source>
</evidence>
<evidence type="ECO:0000256" key="4">
    <source>
        <dbReference type="SAM" id="MobiDB-lite"/>
    </source>
</evidence>
<dbReference type="PANTHER" id="PTHR11849">
    <property type="entry name" value="ETS"/>
    <property type="match status" value="1"/>
</dbReference>
<keyword evidence="2 3" id="KW-0238">DNA-binding</keyword>